<accession>A0A8S1KS32</accession>
<sequence length="128" mass="15526">MVNMFMQIFDKKGKQANLCLLISGLKIIDHFLFLFRRIIHLKVKISYFVQNGFYYHLDFGITISYNLIQQTNNKKQRLCCPINQFIIWFLNFQNQLSILLNYECKLYLSNLNRIFIKKDQQNKEYIRS</sequence>
<name>A0A8S1KS32_9CILI</name>
<organism evidence="1 2">
    <name type="scientific">Paramecium sonneborni</name>
    <dbReference type="NCBI Taxonomy" id="65129"/>
    <lineage>
        <taxon>Eukaryota</taxon>
        <taxon>Sar</taxon>
        <taxon>Alveolata</taxon>
        <taxon>Ciliophora</taxon>
        <taxon>Intramacronucleata</taxon>
        <taxon>Oligohymenophorea</taxon>
        <taxon>Peniculida</taxon>
        <taxon>Parameciidae</taxon>
        <taxon>Paramecium</taxon>
    </lineage>
</organism>
<proteinExistence type="predicted"/>
<evidence type="ECO:0000313" key="1">
    <source>
        <dbReference type="EMBL" id="CAD8057717.1"/>
    </source>
</evidence>
<dbReference type="Proteomes" id="UP000692954">
    <property type="component" value="Unassembled WGS sequence"/>
</dbReference>
<reference evidence="1" key="1">
    <citation type="submission" date="2021-01" db="EMBL/GenBank/DDBJ databases">
        <authorList>
            <consortium name="Genoscope - CEA"/>
            <person name="William W."/>
        </authorList>
    </citation>
    <scope>NUCLEOTIDE SEQUENCE</scope>
</reference>
<gene>
    <name evidence="1" type="ORF">PSON_ATCC_30995.1.T0110357</name>
</gene>
<comment type="caution">
    <text evidence="1">The sequence shown here is derived from an EMBL/GenBank/DDBJ whole genome shotgun (WGS) entry which is preliminary data.</text>
</comment>
<dbReference type="EMBL" id="CAJJDN010000011">
    <property type="protein sequence ID" value="CAD8057717.1"/>
    <property type="molecule type" value="Genomic_DNA"/>
</dbReference>
<keyword evidence="2" id="KW-1185">Reference proteome</keyword>
<dbReference type="AlphaFoldDB" id="A0A8S1KS32"/>
<evidence type="ECO:0000313" key="2">
    <source>
        <dbReference type="Proteomes" id="UP000692954"/>
    </source>
</evidence>
<protein>
    <submittedName>
        <fullName evidence="1">Uncharacterized protein</fullName>
    </submittedName>
</protein>